<accession>A0AAV2VQ44</accession>
<dbReference type="AlphaFoldDB" id="A0AAV2VQ44"/>
<name>A0AAV2VQ44_9VIBR</name>
<dbReference type="EMBL" id="CAOF01000101">
    <property type="protein sequence ID" value="CCO46786.1"/>
    <property type="molecule type" value="Genomic_DNA"/>
</dbReference>
<protein>
    <submittedName>
        <fullName evidence="1">Uncharacterized protein</fullName>
    </submittedName>
</protein>
<dbReference type="RefSeq" id="WP_022611827.1">
    <property type="nucleotide sequence ID" value="NZ_LK391965.1"/>
</dbReference>
<proteinExistence type="predicted"/>
<dbReference type="Proteomes" id="UP000018211">
    <property type="component" value="Unassembled WGS sequence"/>
</dbReference>
<reference evidence="1 2" key="1">
    <citation type="journal article" date="2013" name="ISME J.">
        <title>Comparative genomics of pathogenic lineages of Vibrio nigripulchritudo identifies virulence-associated traits.</title>
        <authorList>
            <person name="Goudenege D."/>
            <person name="Labreuche Y."/>
            <person name="Krin E."/>
            <person name="Ansquer D."/>
            <person name="Mangenot S."/>
            <person name="Calteau A."/>
            <person name="Medigue C."/>
            <person name="Mazel D."/>
            <person name="Polz M.F."/>
            <person name="Le Roux F."/>
        </authorList>
    </citation>
    <scope>NUCLEOTIDE SEQUENCE [LARGE SCALE GENOMIC DNA]</scope>
    <source>
        <strain evidence="1 2">SOn1</strain>
    </source>
</reference>
<evidence type="ECO:0000313" key="2">
    <source>
        <dbReference type="Proteomes" id="UP000018211"/>
    </source>
</evidence>
<gene>
    <name evidence="1" type="ORF">VIBNISOn1_190005</name>
</gene>
<evidence type="ECO:0000313" key="1">
    <source>
        <dbReference type="EMBL" id="CCO46786.1"/>
    </source>
</evidence>
<organism evidence="1 2">
    <name type="scientific">Vibrio nigripulchritudo SOn1</name>
    <dbReference type="NCBI Taxonomy" id="1238450"/>
    <lineage>
        <taxon>Bacteria</taxon>
        <taxon>Pseudomonadati</taxon>
        <taxon>Pseudomonadota</taxon>
        <taxon>Gammaproteobacteria</taxon>
        <taxon>Vibrionales</taxon>
        <taxon>Vibrionaceae</taxon>
        <taxon>Vibrio</taxon>
    </lineage>
</organism>
<sequence length="348" mass="39325">MANANAQFRRDSAWLSVRTSMRNVLLTAFEHSNDFRVCLPRPLQLPVNPISCRFYDGLNSLRLITDVYNAFKETGIYDARFALFNEYASHKLRVKKGCHGSQQVLLKKYDFDEEIDAQSGEVVKVAKRLSKPVRLYQNVFNARCLISNPVPTSSNVLDGFAQPVDDVSLIHQIIGAVVTRDGIKVLFSRDQVAPAFDQKKRTLMISHPSLYSTNGGFFYEMLHYLMIANLNLYSRTEVDAEVSGAIAALLFFNHLLVDYRCPVNLDPILERLNALEMTECFFHAIEAEQAFRRVVLAGGQYPFVKQIHTQVASAIAQDFFLFSKSESEGLTAQSVATLQQSESMKINF</sequence>
<comment type="caution">
    <text evidence="1">The sequence shown here is derived from an EMBL/GenBank/DDBJ whole genome shotgun (WGS) entry which is preliminary data.</text>
</comment>